<dbReference type="Proteomes" id="UP000035287">
    <property type="component" value="Chromosome"/>
</dbReference>
<dbReference type="GO" id="GO:0016787">
    <property type="term" value="F:hydrolase activity"/>
    <property type="evidence" value="ECO:0007669"/>
    <property type="project" value="InterPro"/>
</dbReference>
<evidence type="ECO:0000313" key="1">
    <source>
        <dbReference type="EMBL" id="AKM09449.1"/>
    </source>
</evidence>
<sequence length="305" mass="32611">MALHPQIQAMLDKRAELQLPGFAEGTPHDARETFRVSQQALPPNRGAKVAAMEDLTVAGPAGPVPVRRYTPLGGDPIGQIFYFHGGGWVFGTLDGFDPACRELADASRCEVLSVDYRLSPEHRFPAAHDDGWAAIAALRDPALPLVVAGDSAGGNIAAGLALRAKAEGAPEIALQLLAYPAIEPELTGSSHELYGDGGYLISSADIGWFWDQFVLPATRIDPIAAPARAEDLTGMPRTIVVVAGCDPLHDEGVAYAKKLRADGVEITLRDHPDMTHGFFTLVDVVDRAKEEIRAVGAIIAEDLRR</sequence>
<dbReference type="PROSITE" id="PS01174">
    <property type="entry name" value="LIPASE_GDXG_SER"/>
    <property type="match status" value="1"/>
</dbReference>
<reference evidence="1 2" key="1">
    <citation type="submission" date="2015-06" db="EMBL/GenBank/DDBJ databases">
        <authorList>
            <person name="Zeng Y."/>
            <person name="Huang Y."/>
        </authorList>
    </citation>
    <scope>NUCLEOTIDE SEQUENCE [LARGE SCALE GENOMIC DNA]</scope>
    <source>
        <strain evidence="1 2">PQ-2</strain>
    </source>
</reference>
<dbReference type="STRING" id="1348774.AB433_04790"/>
<dbReference type="InterPro" id="IPR013094">
    <property type="entry name" value="AB_hydrolase_3"/>
</dbReference>
<dbReference type="PANTHER" id="PTHR23024">
    <property type="entry name" value="ARYLACETAMIDE DEACETYLASE"/>
    <property type="match status" value="1"/>
</dbReference>
<evidence type="ECO:0000313" key="2">
    <source>
        <dbReference type="Proteomes" id="UP000035287"/>
    </source>
</evidence>
<dbReference type="InterPro" id="IPR050466">
    <property type="entry name" value="Carboxylest/Gibb_receptor"/>
</dbReference>
<organism evidence="1 2">
    <name type="scientific">Croceicoccus naphthovorans</name>
    <dbReference type="NCBI Taxonomy" id="1348774"/>
    <lineage>
        <taxon>Bacteria</taxon>
        <taxon>Pseudomonadati</taxon>
        <taxon>Pseudomonadota</taxon>
        <taxon>Alphaproteobacteria</taxon>
        <taxon>Sphingomonadales</taxon>
        <taxon>Erythrobacteraceae</taxon>
        <taxon>Croceicoccus</taxon>
    </lineage>
</organism>
<dbReference type="PATRIC" id="fig|1348774.3.peg.1005"/>
<protein>
    <submittedName>
        <fullName evidence="1">Uncharacterized protein</fullName>
    </submittedName>
</protein>
<dbReference type="AlphaFoldDB" id="A0A0G3XFQ3"/>
<proteinExistence type="predicted"/>
<dbReference type="InterPro" id="IPR033140">
    <property type="entry name" value="Lipase_GDXG_put_SER_AS"/>
</dbReference>
<dbReference type="OrthoDB" id="9806180at2"/>
<dbReference type="InterPro" id="IPR029058">
    <property type="entry name" value="AB_hydrolase_fold"/>
</dbReference>
<dbReference type="SUPFAM" id="SSF53474">
    <property type="entry name" value="alpha/beta-Hydrolases"/>
    <property type="match status" value="1"/>
</dbReference>
<accession>A0A0G3XFQ3</accession>
<gene>
    <name evidence="1" type="ORF">AB433_04790</name>
</gene>
<dbReference type="Pfam" id="PF07859">
    <property type="entry name" value="Abhydrolase_3"/>
    <property type="match status" value="1"/>
</dbReference>
<dbReference type="KEGG" id="cna:AB433_04790"/>
<dbReference type="Gene3D" id="3.40.50.1820">
    <property type="entry name" value="alpha/beta hydrolase"/>
    <property type="match status" value="1"/>
</dbReference>
<name>A0A0G3XFQ3_9SPHN</name>
<keyword evidence="2" id="KW-1185">Reference proteome</keyword>
<dbReference type="RefSeq" id="WP_047820137.1">
    <property type="nucleotide sequence ID" value="NZ_CP011770.1"/>
</dbReference>
<dbReference type="EMBL" id="CP011770">
    <property type="protein sequence ID" value="AKM09449.1"/>
    <property type="molecule type" value="Genomic_DNA"/>
</dbReference>
<dbReference type="PANTHER" id="PTHR23024:SF24">
    <property type="entry name" value="ALPHA_BETA HYDROLASE FOLD-3 DOMAIN-CONTAINING PROTEIN"/>
    <property type="match status" value="1"/>
</dbReference>